<gene>
    <name evidence="1" type="ORF">GSUB_00870</name>
</gene>
<dbReference type="AlphaFoldDB" id="A0A0B5FP92"/>
<dbReference type="STRING" id="483547.GSUB_00870"/>
<name>A0A0B5FP92_9BACT</name>
<protein>
    <submittedName>
        <fullName evidence="1">Uncharacterized protein</fullName>
    </submittedName>
</protein>
<dbReference type="RefSeq" id="WP_040198727.1">
    <property type="nucleotide sequence ID" value="NZ_CP010311.1"/>
</dbReference>
<dbReference type="OrthoDB" id="7107895at2"/>
<keyword evidence="2" id="KW-1185">Reference proteome</keyword>
<dbReference type="EMBL" id="CP010311">
    <property type="protein sequence ID" value="AJF05426.1"/>
    <property type="molecule type" value="Genomic_DNA"/>
</dbReference>
<dbReference type="HOGENOM" id="CLU_2000645_0_0_7"/>
<evidence type="ECO:0000313" key="1">
    <source>
        <dbReference type="EMBL" id="AJF05426.1"/>
    </source>
</evidence>
<reference evidence="1 2" key="1">
    <citation type="journal article" date="2015" name="Genome Announc.">
        <title>Genomes of Geoalkalibacter ferrihydriticus Z-0531T and Geoalkalibacter subterraneus Red1T, Two Haloalkaliphilic Metal-Reducing Deltaproteobacteria.</title>
        <authorList>
            <person name="Badalamenti J.P."/>
            <person name="Krajmalnik-Brown R."/>
            <person name="Torres C.I."/>
            <person name="Bond D.R."/>
        </authorList>
    </citation>
    <scope>NUCLEOTIDE SEQUENCE [LARGE SCALE GENOMIC DNA]</scope>
    <source>
        <strain evidence="1 2">Red1</strain>
    </source>
</reference>
<sequence length="124" mass="13962">METSRRNTGTLPEGTYPATLTDIRFFENAYGRRVGFIFELQGKAQGRSVMCSARYSTAPNGKLANIIERIMGRALAAGELEDFDYDRLRGRECLVMVLTGRNRSGKRFSYVDQIFQPAALLERG</sequence>
<proteinExistence type="predicted"/>
<organism evidence="1 2">
    <name type="scientific">Geoalkalibacter subterraneus</name>
    <dbReference type="NCBI Taxonomy" id="483547"/>
    <lineage>
        <taxon>Bacteria</taxon>
        <taxon>Pseudomonadati</taxon>
        <taxon>Thermodesulfobacteriota</taxon>
        <taxon>Desulfuromonadia</taxon>
        <taxon>Desulfuromonadales</taxon>
        <taxon>Geoalkalibacteraceae</taxon>
        <taxon>Geoalkalibacter</taxon>
    </lineage>
</organism>
<dbReference type="KEGG" id="gsb:GSUB_00870"/>
<accession>A0A0B5FP92</accession>
<evidence type="ECO:0000313" key="2">
    <source>
        <dbReference type="Proteomes" id="UP000035036"/>
    </source>
</evidence>
<dbReference type="Proteomes" id="UP000035036">
    <property type="component" value="Chromosome"/>
</dbReference>